<dbReference type="InterPro" id="IPR011006">
    <property type="entry name" value="CheY-like_superfamily"/>
</dbReference>
<evidence type="ECO:0000256" key="1">
    <source>
        <dbReference type="ARBA" id="ARBA00022553"/>
    </source>
</evidence>
<keyword evidence="1 2" id="KW-0597">Phosphoprotein</keyword>
<dbReference type="SUPFAM" id="SSF46955">
    <property type="entry name" value="Putative DNA-binding domain"/>
    <property type="match status" value="1"/>
</dbReference>
<dbReference type="SUPFAM" id="SSF52172">
    <property type="entry name" value="CheY-like"/>
    <property type="match status" value="1"/>
</dbReference>
<dbReference type="GO" id="GO:0003677">
    <property type="term" value="F:DNA binding"/>
    <property type="evidence" value="ECO:0007669"/>
    <property type="project" value="InterPro"/>
</dbReference>
<evidence type="ECO:0000313" key="5">
    <source>
        <dbReference type="Proteomes" id="UP000229307"/>
    </source>
</evidence>
<proteinExistence type="predicted"/>
<dbReference type="PANTHER" id="PTHR44591">
    <property type="entry name" value="STRESS RESPONSE REGULATOR PROTEIN 1"/>
    <property type="match status" value="1"/>
</dbReference>
<evidence type="ECO:0000259" key="3">
    <source>
        <dbReference type="PROSITE" id="PS50110"/>
    </source>
</evidence>
<dbReference type="Pfam" id="PF00072">
    <property type="entry name" value="Response_reg"/>
    <property type="match status" value="1"/>
</dbReference>
<dbReference type="InterPro" id="IPR009061">
    <property type="entry name" value="DNA-bd_dom_put_sf"/>
</dbReference>
<dbReference type="InterPro" id="IPR041657">
    <property type="entry name" value="HTH_17"/>
</dbReference>
<dbReference type="NCBIfam" id="TIGR01764">
    <property type="entry name" value="excise"/>
    <property type="match status" value="1"/>
</dbReference>
<feature type="modified residue" description="4-aspartylphosphate" evidence="2">
    <location>
        <position position="57"/>
    </location>
</feature>
<dbReference type="InterPro" id="IPR001789">
    <property type="entry name" value="Sig_transdc_resp-reg_receiver"/>
</dbReference>
<evidence type="ECO:0000256" key="2">
    <source>
        <dbReference type="PROSITE-ProRule" id="PRU00169"/>
    </source>
</evidence>
<dbReference type="CDD" id="cd00156">
    <property type="entry name" value="REC"/>
    <property type="match status" value="1"/>
</dbReference>
<dbReference type="AlphaFoldDB" id="A0A2M7SE05"/>
<evidence type="ECO:0000313" key="4">
    <source>
        <dbReference type="EMBL" id="PIZ17767.1"/>
    </source>
</evidence>
<dbReference type="Pfam" id="PF12728">
    <property type="entry name" value="HTH_17"/>
    <property type="match status" value="1"/>
</dbReference>
<protein>
    <recommendedName>
        <fullName evidence="3">Response regulatory domain-containing protein</fullName>
    </recommendedName>
</protein>
<dbReference type="SMART" id="SM00448">
    <property type="entry name" value="REC"/>
    <property type="match status" value="1"/>
</dbReference>
<feature type="domain" description="Response regulatory" evidence="3">
    <location>
        <begin position="9"/>
        <end position="122"/>
    </location>
</feature>
<reference evidence="5" key="1">
    <citation type="submission" date="2017-09" db="EMBL/GenBank/DDBJ databases">
        <title>Depth-based differentiation of microbial function through sediment-hosted aquifers and enrichment of novel symbionts in the deep terrestrial subsurface.</title>
        <authorList>
            <person name="Probst A.J."/>
            <person name="Ladd B."/>
            <person name="Jarett J.K."/>
            <person name="Geller-Mcgrath D.E."/>
            <person name="Sieber C.M.K."/>
            <person name="Emerson J.B."/>
            <person name="Anantharaman K."/>
            <person name="Thomas B.C."/>
            <person name="Malmstrom R."/>
            <person name="Stieglmeier M."/>
            <person name="Klingl A."/>
            <person name="Woyke T."/>
            <person name="Ryan C.M."/>
            <person name="Banfield J.F."/>
        </authorList>
    </citation>
    <scope>NUCLEOTIDE SEQUENCE [LARGE SCALE GENOMIC DNA]</scope>
</reference>
<dbReference type="PROSITE" id="PS50110">
    <property type="entry name" value="RESPONSE_REGULATORY"/>
    <property type="match status" value="1"/>
</dbReference>
<name>A0A2M7SE05_9BACT</name>
<dbReference type="GO" id="GO:0000160">
    <property type="term" value="P:phosphorelay signal transduction system"/>
    <property type="evidence" value="ECO:0007669"/>
    <property type="project" value="InterPro"/>
</dbReference>
<accession>A0A2M7SE05</accession>
<dbReference type="InterPro" id="IPR050595">
    <property type="entry name" value="Bact_response_regulator"/>
</dbReference>
<dbReference type="PANTHER" id="PTHR44591:SF3">
    <property type="entry name" value="RESPONSE REGULATORY DOMAIN-CONTAINING PROTEIN"/>
    <property type="match status" value="1"/>
</dbReference>
<dbReference type="EMBL" id="PFMR01000086">
    <property type="protein sequence ID" value="PIZ17767.1"/>
    <property type="molecule type" value="Genomic_DNA"/>
</dbReference>
<organism evidence="4 5">
    <name type="scientific">Candidatus Desantisbacteria bacterium CG_4_10_14_0_8_um_filter_48_22</name>
    <dbReference type="NCBI Taxonomy" id="1974543"/>
    <lineage>
        <taxon>Bacteria</taxon>
        <taxon>Candidatus Desantisiibacteriota</taxon>
    </lineage>
</organism>
<dbReference type="Proteomes" id="UP000229307">
    <property type="component" value="Unassembled WGS sequence"/>
</dbReference>
<dbReference type="InterPro" id="IPR010093">
    <property type="entry name" value="SinI_DNA-bd"/>
</dbReference>
<comment type="caution">
    <text evidence="4">The sequence shown here is derived from an EMBL/GenBank/DDBJ whole genome shotgun (WGS) entry which is preliminary data.</text>
</comment>
<dbReference type="Gene3D" id="3.40.50.2300">
    <property type="match status" value="1"/>
</dbReference>
<gene>
    <name evidence="4" type="ORF">COY52_02885</name>
</gene>
<sequence length="172" mass="19898">MPDQKEKLSIMVVDDDPSILAFFARLFGTQSSLSVALDAIEALRMLHHLRYNLIFLDVKLPKIEGVELLRDIKKLNPDAIVVMMSGYDVGKDIDKALEMGAQEFIPKPFDDIGKIMNIREVAEYLKLHHFTVYRLAQQGKIPFSKIGKQWRISRDLLEKWVEQESKRTIKKE</sequence>